<sequence>MGLALKIEEGEIDRCEGWYGEMWRSEAHEASCNRTFGITTPLYLLECFFKHDVSTSLRRFSLITRNIVVIGFIIKSTFMCYTCFNNENTTISEL</sequence>
<dbReference type="AlphaFoldDB" id="A0AAN9IT25"/>
<protein>
    <submittedName>
        <fullName evidence="1">Uncharacterized protein</fullName>
    </submittedName>
</protein>
<organism evidence="1 2">
    <name type="scientific">Clitoria ternatea</name>
    <name type="common">Butterfly pea</name>
    <dbReference type="NCBI Taxonomy" id="43366"/>
    <lineage>
        <taxon>Eukaryota</taxon>
        <taxon>Viridiplantae</taxon>
        <taxon>Streptophyta</taxon>
        <taxon>Embryophyta</taxon>
        <taxon>Tracheophyta</taxon>
        <taxon>Spermatophyta</taxon>
        <taxon>Magnoliopsida</taxon>
        <taxon>eudicotyledons</taxon>
        <taxon>Gunneridae</taxon>
        <taxon>Pentapetalae</taxon>
        <taxon>rosids</taxon>
        <taxon>fabids</taxon>
        <taxon>Fabales</taxon>
        <taxon>Fabaceae</taxon>
        <taxon>Papilionoideae</taxon>
        <taxon>50 kb inversion clade</taxon>
        <taxon>NPAAA clade</taxon>
        <taxon>indigoferoid/millettioid clade</taxon>
        <taxon>Phaseoleae</taxon>
        <taxon>Clitoria</taxon>
    </lineage>
</organism>
<gene>
    <name evidence="1" type="ORF">RJT34_20576</name>
</gene>
<dbReference type="EMBL" id="JAYKXN010000005">
    <property type="protein sequence ID" value="KAK7285795.1"/>
    <property type="molecule type" value="Genomic_DNA"/>
</dbReference>
<reference evidence="1 2" key="1">
    <citation type="submission" date="2024-01" db="EMBL/GenBank/DDBJ databases">
        <title>The genomes of 5 underutilized Papilionoideae crops provide insights into root nodulation and disease resistance.</title>
        <authorList>
            <person name="Yuan L."/>
        </authorList>
    </citation>
    <scope>NUCLEOTIDE SEQUENCE [LARGE SCALE GENOMIC DNA]</scope>
    <source>
        <strain evidence="1">LY-2023</strain>
        <tissue evidence="1">Leaf</tissue>
    </source>
</reference>
<comment type="caution">
    <text evidence="1">The sequence shown here is derived from an EMBL/GenBank/DDBJ whole genome shotgun (WGS) entry which is preliminary data.</text>
</comment>
<accession>A0AAN9IT25</accession>
<dbReference type="Proteomes" id="UP001359559">
    <property type="component" value="Unassembled WGS sequence"/>
</dbReference>
<proteinExistence type="predicted"/>
<name>A0AAN9IT25_CLITE</name>
<evidence type="ECO:0000313" key="1">
    <source>
        <dbReference type="EMBL" id="KAK7285795.1"/>
    </source>
</evidence>
<keyword evidence="2" id="KW-1185">Reference proteome</keyword>
<evidence type="ECO:0000313" key="2">
    <source>
        <dbReference type="Proteomes" id="UP001359559"/>
    </source>
</evidence>